<proteinExistence type="evidence at transcript level"/>
<reference evidence="1" key="1">
    <citation type="submission" date="2012-05" db="EMBL/GenBank/DDBJ databases">
        <authorList>
            <person name="Krishnakumar V."/>
            <person name="Cheung F."/>
            <person name="Xiao Y."/>
            <person name="Chan A."/>
            <person name="Moskal W.A."/>
            <person name="Town C.D."/>
        </authorList>
    </citation>
    <scope>NUCLEOTIDE SEQUENCE</scope>
</reference>
<organism evidence="1">
    <name type="scientific">Medicago truncatula</name>
    <name type="common">Barrel medic</name>
    <name type="synonym">Medicago tribuloides</name>
    <dbReference type="NCBI Taxonomy" id="3880"/>
    <lineage>
        <taxon>Eukaryota</taxon>
        <taxon>Viridiplantae</taxon>
        <taxon>Streptophyta</taxon>
        <taxon>Embryophyta</taxon>
        <taxon>Tracheophyta</taxon>
        <taxon>Spermatophyta</taxon>
        <taxon>Magnoliopsida</taxon>
        <taxon>eudicotyledons</taxon>
        <taxon>Gunneridae</taxon>
        <taxon>Pentapetalae</taxon>
        <taxon>rosids</taxon>
        <taxon>fabids</taxon>
        <taxon>Fabales</taxon>
        <taxon>Fabaceae</taxon>
        <taxon>Papilionoideae</taxon>
        <taxon>50 kb inversion clade</taxon>
        <taxon>NPAAA clade</taxon>
        <taxon>Hologalegina</taxon>
        <taxon>IRL clade</taxon>
        <taxon>Trifolieae</taxon>
        <taxon>Medicago</taxon>
    </lineage>
</organism>
<dbReference type="EMBL" id="BT144150">
    <property type="protein sequence ID" value="AFK43944.1"/>
    <property type="molecule type" value="mRNA"/>
</dbReference>
<evidence type="ECO:0000313" key="1">
    <source>
        <dbReference type="EMBL" id="AFK43944.1"/>
    </source>
</evidence>
<dbReference type="AlphaFoldDB" id="I3SUK2"/>
<protein>
    <submittedName>
        <fullName evidence="1">Uncharacterized protein</fullName>
    </submittedName>
</protein>
<sequence>MRMDLTLVATIWTIVGELLGRNWITLAVPGHAALIQLAQSLTTLLIFSIDLRD</sequence>
<accession>I3SUK2</accession>
<name>I3SUK2_MEDTR</name>